<name>A0ABP0X7M6_9BRYO</name>
<sequence>MFLECFVKFVEFSSIVFKKTICKLFSCSDTSLSLSLSLSRELSGSLFSAYFFKFTHLLQTSSKLLTSSDSLA</sequence>
<gene>
    <name evidence="1" type="ORF">CSSPJE1EN1_LOCUS19060</name>
</gene>
<proteinExistence type="predicted"/>
<evidence type="ECO:0000313" key="1">
    <source>
        <dbReference type="EMBL" id="CAK9273582.1"/>
    </source>
</evidence>
<protein>
    <submittedName>
        <fullName evidence="1">Uncharacterized protein</fullName>
    </submittedName>
</protein>
<accession>A0ABP0X7M6</accession>
<keyword evidence="2" id="KW-1185">Reference proteome</keyword>
<dbReference type="Proteomes" id="UP001497444">
    <property type="component" value="Chromosome 5"/>
</dbReference>
<organism evidence="1 2">
    <name type="scientific">Sphagnum jensenii</name>
    <dbReference type="NCBI Taxonomy" id="128206"/>
    <lineage>
        <taxon>Eukaryota</taxon>
        <taxon>Viridiplantae</taxon>
        <taxon>Streptophyta</taxon>
        <taxon>Embryophyta</taxon>
        <taxon>Bryophyta</taxon>
        <taxon>Sphagnophytina</taxon>
        <taxon>Sphagnopsida</taxon>
        <taxon>Sphagnales</taxon>
        <taxon>Sphagnaceae</taxon>
        <taxon>Sphagnum</taxon>
    </lineage>
</organism>
<reference evidence="1" key="1">
    <citation type="submission" date="2024-02" db="EMBL/GenBank/DDBJ databases">
        <authorList>
            <consortium name="ELIXIR-Norway"/>
            <consortium name="Elixir Norway"/>
        </authorList>
    </citation>
    <scope>NUCLEOTIDE SEQUENCE</scope>
</reference>
<evidence type="ECO:0000313" key="2">
    <source>
        <dbReference type="Proteomes" id="UP001497444"/>
    </source>
</evidence>
<dbReference type="EMBL" id="OZ020100">
    <property type="protein sequence ID" value="CAK9273582.1"/>
    <property type="molecule type" value="Genomic_DNA"/>
</dbReference>
<feature type="non-terminal residue" evidence="1">
    <location>
        <position position="72"/>
    </location>
</feature>